<accession>A0A6G8B178</accession>
<evidence type="ECO:0000313" key="2">
    <source>
        <dbReference type="Proteomes" id="UP000500741"/>
    </source>
</evidence>
<dbReference type="NCBIfam" id="TIGR00099">
    <property type="entry name" value="Cof-subfamily"/>
    <property type="match status" value="1"/>
</dbReference>
<dbReference type="InterPro" id="IPR006379">
    <property type="entry name" value="HAD-SF_hydro_IIB"/>
</dbReference>
<dbReference type="KEGG" id="wco:G7084_07190"/>
<keyword evidence="2" id="KW-1185">Reference proteome</keyword>
<dbReference type="SUPFAM" id="SSF56784">
    <property type="entry name" value="HAD-like"/>
    <property type="match status" value="1"/>
</dbReference>
<evidence type="ECO:0000313" key="1">
    <source>
        <dbReference type="EMBL" id="QIL51091.1"/>
    </source>
</evidence>
<proteinExistence type="predicted"/>
<dbReference type="InterPro" id="IPR023214">
    <property type="entry name" value="HAD_sf"/>
</dbReference>
<dbReference type="Pfam" id="PF08282">
    <property type="entry name" value="Hydrolase_3"/>
    <property type="match status" value="1"/>
</dbReference>
<organism evidence="1 2">
    <name type="scientific">Weissella coleopterorum</name>
    <dbReference type="NCBI Taxonomy" id="2714949"/>
    <lineage>
        <taxon>Bacteria</taxon>
        <taxon>Bacillati</taxon>
        <taxon>Bacillota</taxon>
        <taxon>Bacilli</taxon>
        <taxon>Lactobacillales</taxon>
        <taxon>Lactobacillaceae</taxon>
        <taxon>Weissella</taxon>
    </lineage>
</organism>
<dbReference type="AlphaFoldDB" id="A0A6G8B178"/>
<dbReference type="RefSeq" id="WP_166011336.1">
    <property type="nucleotide sequence ID" value="NZ_CP049888.1"/>
</dbReference>
<reference evidence="1 2" key="1">
    <citation type="submission" date="2020-03" db="EMBL/GenBank/DDBJ databases">
        <title>Weissella sp. nov., isolated from Cybister lewisianus.</title>
        <authorList>
            <person name="Hyun D.-W."/>
            <person name="Bae J.-W."/>
        </authorList>
    </citation>
    <scope>NUCLEOTIDE SEQUENCE [LARGE SCALE GENOMIC DNA]</scope>
    <source>
        <strain evidence="1 2">HDW19</strain>
    </source>
</reference>
<sequence length="273" mass="31061">MTIKLIATDLDGTFLRDDKTFDISRFNRLLDQMDHQNIKMVVATGNKVEQTLQYFKHAQTDRLTYISSNGAMVSDTKEVLYKRPVSKDQIKKVLDWNTQTRAKMENLIILSGIEAAYVSNHATPEMIQAVEQFYPKVIQVEKFLEVEDDILVMELIWPENANVKDFVKVLRQTFGEELHTTGSGFGSVSILAANTNKETGLAALSRIWQIKPEEMVAFGDNSNDLEMLRYVGNPFVMPNAEEFMKERISQQAHADNEHDGVLETIEKLLADQA</sequence>
<dbReference type="PROSITE" id="PS01229">
    <property type="entry name" value="COF_2"/>
    <property type="match status" value="1"/>
</dbReference>
<protein>
    <submittedName>
        <fullName evidence="1">HAD family phosphatase</fullName>
    </submittedName>
</protein>
<dbReference type="NCBIfam" id="TIGR01484">
    <property type="entry name" value="HAD-SF-IIB"/>
    <property type="match status" value="1"/>
</dbReference>
<dbReference type="GO" id="GO:0000287">
    <property type="term" value="F:magnesium ion binding"/>
    <property type="evidence" value="ECO:0007669"/>
    <property type="project" value="TreeGrafter"/>
</dbReference>
<dbReference type="Proteomes" id="UP000500741">
    <property type="component" value="Chromosome"/>
</dbReference>
<dbReference type="GO" id="GO:0005829">
    <property type="term" value="C:cytosol"/>
    <property type="evidence" value="ECO:0007669"/>
    <property type="project" value="TreeGrafter"/>
</dbReference>
<dbReference type="Gene3D" id="3.30.1240.10">
    <property type="match status" value="1"/>
</dbReference>
<dbReference type="InterPro" id="IPR036412">
    <property type="entry name" value="HAD-like_sf"/>
</dbReference>
<gene>
    <name evidence="1" type="ORF">G7084_07190</name>
</gene>
<dbReference type="PANTHER" id="PTHR10000:SF53">
    <property type="entry name" value="5-AMINO-6-(5-PHOSPHO-D-RIBITYLAMINO)URACIL PHOSPHATASE YBJI-RELATED"/>
    <property type="match status" value="1"/>
</dbReference>
<dbReference type="PANTHER" id="PTHR10000">
    <property type="entry name" value="PHOSPHOSERINE PHOSPHATASE"/>
    <property type="match status" value="1"/>
</dbReference>
<dbReference type="SFLD" id="SFLDS00003">
    <property type="entry name" value="Haloacid_Dehalogenase"/>
    <property type="match status" value="1"/>
</dbReference>
<dbReference type="SFLD" id="SFLDG01140">
    <property type="entry name" value="C2.B:_Phosphomannomutase_and_P"/>
    <property type="match status" value="1"/>
</dbReference>
<dbReference type="GO" id="GO:0016791">
    <property type="term" value="F:phosphatase activity"/>
    <property type="evidence" value="ECO:0007669"/>
    <property type="project" value="UniProtKB-ARBA"/>
</dbReference>
<dbReference type="EMBL" id="CP049888">
    <property type="protein sequence ID" value="QIL51091.1"/>
    <property type="molecule type" value="Genomic_DNA"/>
</dbReference>
<dbReference type="Gene3D" id="3.40.50.1000">
    <property type="entry name" value="HAD superfamily/HAD-like"/>
    <property type="match status" value="1"/>
</dbReference>
<dbReference type="InterPro" id="IPR000150">
    <property type="entry name" value="Cof"/>
</dbReference>
<name>A0A6G8B178_9LACO</name>